<dbReference type="Proteomes" id="UP000053257">
    <property type="component" value="Unassembled WGS sequence"/>
</dbReference>
<feature type="region of interest" description="Disordered" evidence="3">
    <location>
        <begin position="286"/>
        <end position="315"/>
    </location>
</feature>
<dbReference type="SUPFAM" id="SSF57889">
    <property type="entry name" value="Cysteine-rich domain"/>
    <property type="match status" value="1"/>
</dbReference>
<keyword evidence="2" id="KW-0862">Zinc</keyword>
<dbReference type="CDD" id="cd00029">
    <property type="entry name" value="C1"/>
    <property type="match status" value="1"/>
</dbReference>
<protein>
    <recommendedName>
        <fullName evidence="4">Phorbol-ester/DAG-type domain-containing protein</fullName>
    </recommendedName>
</protein>
<dbReference type="EMBL" id="KN840464">
    <property type="protein sequence ID" value="KIP09568.1"/>
    <property type="molecule type" value="Genomic_DNA"/>
</dbReference>
<feature type="region of interest" description="Disordered" evidence="3">
    <location>
        <begin position="890"/>
        <end position="914"/>
    </location>
</feature>
<sequence>MEKARTESRKLLSHILAQLEARVMPPPVLENAEAQVQQTKRGISAVMKSFSAKGKGLEPNQGNSVEDIDEDCDSTDRPVFFTDATLKLMIQLKDTLHISIHNKWDIFAAEWVGLASRGPGRLNSLDKPRRKRRLSSQGRSRSRSSSPNRYQGEPTQAPELLSQCLSILSSVVLEDCRFKVYAPSLFKPPHALQGMTLDVAQILIHLHRQEPRILSQIGFAVVPAFQTFPPSMHLRLLSFFDDGVLGGMLEGLQKLQGIEQLPSPTKDSPEGGIQDDPPLVSITVEEAQDETHQNDRWQRWSKRPGTDAGSRSSSGPEQELAVYYLSSLIEPLLSVVLENVDLFGEATPVTHRFHRLFTRLANQKPDVYLDVLGVVAYHNPGSRHAAVSLLASYWPKAVGHVVVSRPLPELANSAGSHRPDRRSSVTRRAQHVRNHPYAHQFIPWRFARPLTPVIFDNFAPNHCRACTEAIEGFGLLCLFCMCAVHFDCYDYPEGSFFTEYSLQNDPDIRKVAVHRCCHVLPHRHGSHTLTVRKEQHLFRMVNIFSMSLCCLCHKPLWGLVTQGYKCGACHLFIHPSCLSTSSTDLPRCRTVTIDSRFVTIPYLDLRRSFVDYYADLILTEEDLASASHEEVSVFFSILWIQEQILDNGIAMGSLVVSHDSSSEEGTEIEEFELQYLVQLYEAYLTSGRLPVSNSLLDYLSENRLDAKDHLLYFDWNTLAFMASVIKLPPSSETSDNGDANALLSVSQAGNGPGGSDAEPLYPFEIASLAHIRDRMGDTLGIHRDSVARHLLVYLHHLGLFDRHDAQAQLFKDEVETLVATVEACLSDVSLTVNEIGLLLLVRRFWPNGMLSDYSFRRLAKAILTWILSEDSNVAMILREYVARNRNLPGVRSGEAQSWPPQPSARPTGSVTASNGGEYIATRRALLSRYAGPWMLALHDLDIMAYAAMLYDLLCEYAEDGVFIDPFRLDSDEAITRQKQFLRSIIKVSQVSLTFTAFDDLFQRWLARVQDDGNYELAIPSLPRLFTREDGSQRSSLVFEGRASVGDSASLVNVNPMQKLMEISFSNRNGYRQGLRWLCIFASSGVDIPVSAFFQFAASVGRYRADLEDCMILVRAGLYSAWLRSIGRQELQAMIGMLQEHLSSDIVTKIWENEAAADALAFVRQSLAVCLVLYGCDRQYLVSYGLVREEEIKHLPSRRKVTSRASTMSDPVIVDANLMNAVKVYVEQHHDGLSIMLAKFFNAFVSQSVFVESYEVDNFVLRNSATMSACIWDFYAIQTPELALVRASLFLRIMVVDQQPLTSLLLKHLQHDDWETRLETVLRLFRITLDITNPAFVVEDRQWGPSITDVFRHFFSAIWADVKEEIRLAAETWARTLLPGHFDGISRCWNETLNKAPIAERLKLVNFLLQLRPHFPSWRLLGWGAVIDTLLETDFIAKNGNAGDGGAASHLVALISLSLAMIADGITIDLFSLLRLKDQLVRTLGYQDVATIPSANGHTFHVQFRGITSIPSTAFPCITDIMLVVDSAHPYELSCSAMGGPDVEDETPYSLLVGSAFVDIVLGLFSQVEDPASLPPLVLKNLLKTLIIAMQKHDFDSRAMRHLQGELRTALRCCLTLLLNEEQLSIELRQLALSNCQVFINRWPNVMGIFVYEALEGIGGLMITLQYEDHPEDSLVIQAKAFLEGVMTQFYGRGILNALFKRVLPSEFFKVLGSAIDSKTFVTGQTSLKDALLQDTLSRAPDNEAEYYQLVLDNLCSFVEAAQISHLSADVLQFVGLSLTNIAYKVAEWPIDSFDASSLLTTIAVLIQNNKAHSRDFLVHATTVMRLLISRCKSSSSALSKILQVTSALYRRADRGSGNPVLNQIASAFADGLSGLLLGRSKPIPSSLSAAIEQVVLPNVAASCIPPDRFMRLAEDGLGYLHLFNAQSPWHQDFTTCQAIAKLVLQASGEHNAVGRDIYIETPFSIKTIPLGVRTWNMILLASLSVNDSKSCVILLRYFSAFSTAYYASLEPLQATAFDNPGLASDIEPSIISRAYISLKLWLLVVHKSATFDEGTGASSQEDLSIQGCRMVWNELWPPFESVVLNLHQNNVAANSLLIASSSVADLFLFIHQMRMVIAMEASSQADLLNQLRSNVRLESKVRRLVTYTSARLTASRWLVFSVL</sequence>
<organism evidence="5 6">
    <name type="scientific">Phlebiopsis gigantea (strain 11061_1 CR5-6)</name>
    <name type="common">White-rot fungus</name>
    <name type="synonym">Peniophora gigantea</name>
    <dbReference type="NCBI Taxonomy" id="745531"/>
    <lineage>
        <taxon>Eukaryota</taxon>
        <taxon>Fungi</taxon>
        <taxon>Dikarya</taxon>
        <taxon>Basidiomycota</taxon>
        <taxon>Agaricomycotina</taxon>
        <taxon>Agaricomycetes</taxon>
        <taxon>Polyporales</taxon>
        <taxon>Phanerochaetaceae</taxon>
        <taxon>Phlebiopsis</taxon>
    </lineage>
</organism>
<accession>A0A0C3PQX9</accession>
<feature type="compositionally biased region" description="Polar residues" evidence="3">
    <location>
        <begin position="736"/>
        <end position="749"/>
    </location>
</feature>
<feature type="domain" description="Phorbol-ester/DAG-type" evidence="4">
    <location>
        <begin position="535"/>
        <end position="588"/>
    </location>
</feature>
<dbReference type="Gene3D" id="3.30.60.20">
    <property type="match status" value="1"/>
</dbReference>
<dbReference type="SMART" id="SM00109">
    <property type="entry name" value="C1"/>
    <property type="match status" value="2"/>
</dbReference>
<evidence type="ECO:0000313" key="5">
    <source>
        <dbReference type="EMBL" id="KIP09568.1"/>
    </source>
</evidence>
<reference evidence="5 6" key="1">
    <citation type="journal article" date="2014" name="PLoS Genet.">
        <title>Analysis of the Phlebiopsis gigantea genome, transcriptome and secretome provides insight into its pioneer colonization strategies of wood.</title>
        <authorList>
            <person name="Hori C."/>
            <person name="Ishida T."/>
            <person name="Igarashi K."/>
            <person name="Samejima M."/>
            <person name="Suzuki H."/>
            <person name="Master E."/>
            <person name="Ferreira P."/>
            <person name="Ruiz-Duenas F.J."/>
            <person name="Held B."/>
            <person name="Canessa P."/>
            <person name="Larrondo L.F."/>
            <person name="Schmoll M."/>
            <person name="Druzhinina I.S."/>
            <person name="Kubicek C.P."/>
            <person name="Gaskell J.A."/>
            <person name="Kersten P."/>
            <person name="St John F."/>
            <person name="Glasner J."/>
            <person name="Sabat G."/>
            <person name="Splinter BonDurant S."/>
            <person name="Syed K."/>
            <person name="Yadav J."/>
            <person name="Mgbeahuruike A.C."/>
            <person name="Kovalchuk A."/>
            <person name="Asiegbu F.O."/>
            <person name="Lackner G."/>
            <person name="Hoffmeister D."/>
            <person name="Rencoret J."/>
            <person name="Gutierrez A."/>
            <person name="Sun H."/>
            <person name="Lindquist E."/>
            <person name="Barry K."/>
            <person name="Riley R."/>
            <person name="Grigoriev I.V."/>
            <person name="Henrissat B."/>
            <person name="Kues U."/>
            <person name="Berka R.M."/>
            <person name="Martinez A.T."/>
            <person name="Covert S.F."/>
            <person name="Blanchette R.A."/>
            <person name="Cullen D."/>
        </authorList>
    </citation>
    <scope>NUCLEOTIDE SEQUENCE [LARGE SCALE GENOMIC DNA]</scope>
    <source>
        <strain evidence="5 6">11061_1 CR5-6</strain>
    </source>
</reference>
<dbReference type="SUPFAM" id="SSF48371">
    <property type="entry name" value="ARM repeat"/>
    <property type="match status" value="1"/>
</dbReference>
<name>A0A0C3PQX9_PHLG1</name>
<evidence type="ECO:0000256" key="3">
    <source>
        <dbReference type="SAM" id="MobiDB-lite"/>
    </source>
</evidence>
<dbReference type="InterPro" id="IPR046349">
    <property type="entry name" value="C1-like_sf"/>
</dbReference>
<gene>
    <name evidence="5" type="ORF">PHLGIDRAFT_67270</name>
</gene>
<dbReference type="Pfam" id="PF00130">
    <property type="entry name" value="C1_1"/>
    <property type="match status" value="1"/>
</dbReference>
<dbReference type="HOGENOM" id="CLU_001302_0_0_1"/>
<dbReference type="GO" id="GO:0046872">
    <property type="term" value="F:metal ion binding"/>
    <property type="evidence" value="ECO:0007669"/>
    <property type="project" value="UniProtKB-KW"/>
</dbReference>
<proteinExistence type="predicted"/>
<evidence type="ECO:0000256" key="1">
    <source>
        <dbReference type="ARBA" id="ARBA00022723"/>
    </source>
</evidence>
<feature type="compositionally biased region" description="Polar residues" evidence="3">
    <location>
        <begin position="904"/>
        <end position="914"/>
    </location>
</feature>
<evidence type="ECO:0000256" key="2">
    <source>
        <dbReference type="ARBA" id="ARBA00022833"/>
    </source>
</evidence>
<feature type="compositionally biased region" description="Low complexity" evidence="3">
    <location>
        <begin position="135"/>
        <end position="146"/>
    </location>
</feature>
<dbReference type="PROSITE" id="PS50081">
    <property type="entry name" value="ZF_DAG_PE_2"/>
    <property type="match status" value="1"/>
</dbReference>
<feature type="region of interest" description="Disordered" evidence="3">
    <location>
        <begin position="736"/>
        <end position="755"/>
    </location>
</feature>
<keyword evidence="6" id="KW-1185">Reference proteome</keyword>
<dbReference type="InterPro" id="IPR016024">
    <property type="entry name" value="ARM-type_fold"/>
</dbReference>
<keyword evidence="1" id="KW-0479">Metal-binding</keyword>
<feature type="region of interest" description="Disordered" evidence="3">
    <location>
        <begin position="122"/>
        <end position="156"/>
    </location>
</feature>
<dbReference type="STRING" id="745531.A0A0C3PQX9"/>
<evidence type="ECO:0000259" key="4">
    <source>
        <dbReference type="PROSITE" id="PS50081"/>
    </source>
</evidence>
<evidence type="ECO:0000313" key="6">
    <source>
        <dbReference type="Proteomes" id="UP000053257"/>
    </source>
</evidence>
<dbReference type="InterPro" id="IPR002219">
    <property type="entry name" value="PKC_DAG/PE"/>
</dbReference>
<dbReference type="OrthoDB" id="6270916at2759"/>
<feature type="compositionally biased region" description="Basic and acidic residues" evidence="3">
    <location>
        <begin position="289"/>
        <end position="298"/>
    </location>
</feature>